<sequence>MADEYDYYGRKKNRGLTGVYGDEYEENLNNAGNDFPMPDYPGVPNRTAPNAPKAGRTNTFSRQLGTGMKAVGDTNEAIANPDNAPSTRLFQAGNHQAVSSSIQDEHDPANAASTRLFQGANHDVAGKTVEGQYSLDNQPTSPFFRAIRGNGKPVSGLKAVEETDKAVGNLDYDEQNPQKAHPYAFGFYNGFANSVVNQMKAEHMGTEFEKASDRPDQYAGTSPLKAARTGFRELGALNEEINKPYEQNRFHYNEPTAESIHQATEKYSNVLGGVAGASLLMAVKRNLPQTGMTLTANNWSRLTHEVYQRVLDKTGDEEFAQAMGWGAMATLASDLEPWGMFSKKLPADYQTIADPVARVIDSLVSDHLADKVVDEGVDRIVKNKQQQNKLE</sequence>
<dbReference type="STRING" id="847.BRW83_1436"/>
<protein>
    <submittedName>
        <fullName evidence="1">Uncharacterized protein</fullName>
    </submittedName>
</protein>
<dbReference type="GeneID" id="77135307"/>
<dbReference type="Proteomes" id="UP000005089">
    <property type="component" value="Unassembled WGS sequence"/>
</dbReference>
<dbReference type="HOGENOM" id="CLU_705655_0_0_4"/>
<proteinExistence type="predicted"/>
<accession>C3X978</accession>
<evidence type="ECO:0000313" key="1">
    <source>
        <dbReference type="EMBL" id="EEO29754.1"/>
    </source>
</evidence>
<dbReference type="EMBL" id="GG658170">
    <property type="protein sequence ID" value="EEO29754.1"/>
    <property type="molecule type" value="Genomic_DNA"/>
</dbReference>
<dbReference type="RefSeq" id="WP_005880477.1">
    <property type="nucleotide sequence ID" value="NZ_CP019430.1"/>
</dbReference>
<evidence type="ECO:0000313" key="2">
    <source>
        <dbReference type="Proteomes" id="UP000005089"/>
    </source>
</evidence>
<name>C3X978_OXAFO</name>
<reference evidence="1 2" key="1">
    <citation type="submission" date="2009-02" db="EMBL/GenBank/DDBJ databases">
        <title>The Genome Sequence of Oxalobacter formigenes OXCC13.</title>
        <authorList>
            <consortium name="The Broad Institute Genome Sequencing Platform"/>
            <person name="Ward D."/>
            <person name="Young S.K."/>
            <person name="Kodira C.D."/>
            <person name="Zeng Q."/>
            <person name="Koehrsen M."/>
            <person name="Alvarado L."/>
            <person name="Berlin A."/>
            <person name="Borenstein D."/>
            <person name="Chen Z."/>
            <person name="Engels R."/>
            <person name="Freedman E."/>
            <person name="Gellesch M."/>
            <person name="Goldberg J."/>
            <person name="Griggs A."/>
            <person name="Gujja S."/>
            <person name="Heiman D."/>
            <person name="Hepburn T."/>
            <person name="Howarth C."/>
            <person name="Jen D."/>
            <person name="Larson L."/>
            <person name="Lewis B."/>
            <person name="Mehta T."/>
            <person name="Park D."/>
            <person name="Pearson M."/>
            <person name="Roberts A."/>
            <person name="Saif S."/>
            <person name="Shea T."/>
            <person name="Shenoy N."/>
            <person name="Sisk P."/>
            <person name="Stolte C."/>
            <person name="Sykes S."/>
            <person name="Walk T."/>
            <person name="White J."/>
            <person name="Yandava C."/>
            <person name="Allison M.J."/>
            <person name="Lander E."/>
            <person name="Nusbaum C."/>
            <person name="Galagan J."/>
            <person name="Birren B."/>
        </authorList>
    </citation>
    <scope>NUCLEOTIDE SEQUENCE [LARGE SCALE GENOMIC DNA]</scope>
    <source>
        <strain evidence="1 2">OXCC13</strain>
    </source>
</reference>
<keyword evidence="2" id="KW-1185">Reference proteome</keyword>
<dbReference type="AlphaFoldDB" id="C3X978"/>
<gene>
    <name evidence="1" type="ORF">OFBG_00782</name>
</gene>
<organism evidence="1 2">
    <name type="scientific">Oxalobacter formigenes OXCC13</name>
    <dbReference type="NCBI Taxonomy" id="556269"/>
    <lineage>
        <taxon>Bacteria</taxon>
        <taxon>Pseudomonadati</taxon>
        <taxon>Pseudomonadota</taxon>
        <taxon>Betaproteobacteria</taxon>
        <taxon>Burkholderiales</taxon>
        <taxon>Oxalobacteraceae</taxon>
        <taxon>Oxalobacter</taxon>
    </lineage>
</organism>